<reference evidence="1 2" key="1">
    <citation type="submission" date="2017-09" db="EMBL/GenBank/DDBJ databases">
        <title>Depth-based differentiation of microbial function through sediment-hosted aquifers and enrichment of novel symbionts in the deep terrestrial subsurface.</title>
        <authorList>
            <person name="Probst A.J."/>
            <person name="Ladd B."/>
            <person name="Jarett J.K."/>
            <person name="Geller-Mcgrath D.E."/>
            <person name="Sieber C.M."/>
            <person name="Emerson J.B."/>
            <person name="Anantharaman K."/>
            <person name="Thomas B.C."/>
            <person name="Malmstrom R."/>
            <person name="Stieglmeier M."/>
            <person name="Klingl A."/>
            <person name="Woyke T."/>
            <person name="Ryan C.M."/>
            <person name="Banfield J.F."/>
        </authorList>
    </citation>
    <scope>NUCLEOTIDE SEQUENCE [LARGE SCALE GENOMIC DNA]</scope>
    <source>
        <strain evidence="1">CG23_combo_of_CG06-09_8_20_14_all_41_10</strain>
    </source>
</reference>
<dbReference type="EMBL" id="PCRK01000130">
    <property type="protein sequence ID" value="PIP18995.1"/>
    <property type="molecule type" value="Genomic_DNA"/>
</dbReference>
<gene>
    <name evidence="1" type="ORF">COX41_05170</name>
</gene>
<feature type="non-terminal residue" evidence="1">
    <location>
        <position position="1"/>
    </location>
</feature>
<protein>
    <submittedName>
        <fullName evidence="1">Integrase</fullName>
    </submittedName>
</protein>
<evidence type="ECO:0000313" key="1">
    <source>
        <dbReference type="EMBL" id="PIP18995.1"/>
    </source>
</evidence>
<organism evidence="1 2">
    <name type="scientific">Candidatus Sherwoodlollariibacterium unditelluris</name>
    <dbReference type="NCBI Taxonomy" id="1974757"/>
    <lineage>
        <taxon>Bacteria</taxon>
        <taxon>Pseudomonadati</taxon>
        <taxon>Candidatus Omnitrophota</taxon>
        <taxon>Candidatus Sherwoodlollariibacterium</taxon>
    </lineage>
</organism>
<proteinExistence type="predicted"/>
<comment type="caution">
    <text evidence="1">The sequence shown here is derived from an EMBL/GenBank/DDBJ whole genome shotgun (WGS) entry which is preliminary data.</text>
</comment>
<name>A0A2G9YIE5_9BACT</name>
<dbReference type="Proteomes" id="UP000231292">
    <property type="component" value="Unassembled WGS sequence"/>
</dbReference>
<accession>A0A2G9YIE5</accession>
<sequence>QFTRSRPYHKDDNAHIEQKNWTQVRQWLGYSRFDNPAVVPLLNDLFRNEWNRLMSKLP</sequence>
<dbReference type="AlphaFoldDB" id="A0A2G9YIE5"/>
<evidence type="ECO:0000313" key="2">
    <source>
        <dbReference type="Proteomes" id="UP000231292"/>
    </source>
</evidence>